<sequence>MVIFKPAVLTTIVFAVAVAATKKSKCNAKADFELGFKFTAYDADNCNGKSTSSSGYLYTSRCLCIPYGQNLCCFSSRA</sequence>
<dbReference type="Proteomes" id="UP000790709">
    <property type="component" value="Unassembled WGS sequence"/>
</dbReference>
<accession>A0ACB8BBB6</accession>
<organism evidence="1 2">
    <name type="scientific">Leucogyrophana mollusca</name>
    <dbReference type="NCBI Taxonomy" id="85980"/>
    <lineage>
        <taxon>Eukaryota</taxon>
        <taxon>Fungi</taxon>
        <taxon>Dikarya</taxon>
        <taxon>Basidiomycota</taxon>
        <taxon>Agaricomycotina</taxon>
        <taxon>Agaricomycetes</taxon>
        <taxon>Agaricomycetidae</taxon>
        <taxon>Boletales</taxon>
        <taxon>Boletales incertae sedis</taxon>
        <taxon>Leucogyrophana</taxon>
    </lineage>
</organism>
<proteinExistence type="predicted"/>
<reference evidence="1" key="1">
    <citation type="journal article" date="2021" name="New Phytol.">
        <title>Evolutionary innovations through gain and loss of genes in the ectomycorrhizal Boletales.</title>
        <authorList>
            <person name="Wu G."/>
            <person name="Miyauchi S."/>
            <person name="Morin E."/>
            <person name="Kuo A."/>
            <person name="Drula E."/>
            <person name="Varga T."/>
            <person name="Kohler A."/>
            <person name="Feng B."/>
            <person name="Cao Y."/>
            <person name="Lipzen A."/>
            <person name="Daum C."/>
            <person name="Hundley H."/>
            <person name="Pangilinan J."/>
            <person name="Johnson J."/>
            <person name="Barry K."/>
            <person name="LaButti K."/>
            <person name="Ng V."/>
            <person name="Ahrendt S."/>
            <person name="Min B."/>
            <person name="Choi I.G."/>
            <person name="Park H."/>
            <person name="Plett J.M."/>
            <person name="Magnuson J."/>
            <person name="Spatafora J.W."/>
            <person name="Nagy L.G."/>
            <person name="Henrissat B."/>
            <person name="Grigoriev I.V."/>
            <person name="Yang Z.L."/>
            <person name="Xu J."/>
            <person name="Martin F.M."/>
        </authorList>
    </citation>
    <scope>NUCLEOTIDE SEQUENCE</scope>
    <source>
        <strain evidence="1">KUC20120723A-06</strain>
    </source>
</reference>
<evidence type="ECO:0000313" key="1">
    <source>
        <dbReference type="EMBL" id="KAH7922238.1"/>
    </source>
</evidence>
<keyword evidence="2" id="KW-1185">Reference proteome</keyword>
<name>A0ACB8BBB6_9AGAM</name>
<dbReference type="EMBL" id="MU266492">
    <property type="protein sequence ID" value="KAH7922238.1"/>
    <property type="molecule type" value="Genomic_DNA"/>
</dbReference>
<protein>
    <submittedName>
        <fullName evidence="1">Uncharacterized protein</fullName>
    </submittedName>
</protein>
<comment type="caution">
    <text evidence="1">The sequence shown here is derived from an EMBL/GenBank/DDBJ whole genome shotgun (WGS) entry which is preliminary data.</text>
</comment>
<gene>
    <name evidence="1" type="ORF">BV22DRAFT_1037702</name>
</gene>
<evidence type="ECO:0000313" key="2">
    <source>
        <dbReference type="Proteomes" id="UP000790709"/>
    </source>
</evidence>